<accession>A0AAV0TEB1</accession>
<evidence type="ECO:0000313" key="3">
    <source>
        <dbReference type="EMBL" id="CAI5718078.1"/>
    </source>
</evidence>
<dbReference type="PROSITE" id="PS51257">
    <property type="entry name" value="PROKAR_LIPOPROTEIN"/>
    <property type="match status" value="1"/>
</dbReference>
<proteinExistence type="predicted"/>
<feature type="chain" id="PRO_5043762769" description="RxLR effector candidate protein" evidence="2">
    <location>
        <begin position="21"/>
        <end position="149"/>
    </location>
</feature>
<feature type="compositionally biased region" description="Acidic residues" evidence="1">
    <location>
        <begin position="122"/>
        <end position="131"/>
    </location>
</feature>
<dbReference type="AlphaFoldDB" id="A0AAV0TEB1"/>
<evidence type="ECO:0008006" key="5">
    <source>
        <dbReference type="Google" id="ProtNLM"/>
    </source>
</evidence>
<keyword evidence="2" id="KW-0732">Signal</keyword>
<name>A0AAV0TEB1_HYABA</name>
<evidence type="ECO:0000256" key="2">
    <source>
        <dbReference type="SAM" id="SignalP"/>
    </source>
</evidence>
<gene>
    <name evidence="3" type="ORF">HBR001_LOCUS1941</name>
</gene>
<reference evidence="3" key="1">
    <citation type="submission" date="2022-12" db="EMBL/GenBank/DDBJ databases">
        <authorList>
            <person name="Webb A."/>
        </authorList>
    </citation>
    <scope>NUCLEOTIDE SEQUENCE</scope>
    <source>
        <strain evidence="3">Hp1</strain>
    </source>
</reference>
<protein>
    <recommendedName>
        <fullName evidence="5">RxLR effector candidate protein</fullName>
    </recommendedName>
</protein>
<dbReference type="EMBL" id="CANTFL010000198">
    <property type="protein sequence ID" value="CAI5718078.1"/>
    <property type="molecule type" value="Genomic_DNA"/>
</dbReference>
<comment type="caution">
    <text evidence="3">The sequence shown here is derived from an EMBL/GenBank/DDBJ whole genome shotgun (WGS) entry which is preliminary data.</text>
</comment>
<evidence type="ECO:0000313" key="4">
    <source>
        <dbReference type="Proteomes" id="UP001162031"/>
    </source>
</evidence>
<keyword evidence="4" id="KW-1185">Reference proteome</keyword>
<feature type="compositionally biased region" description="Basic and acidic residues" evidence="1">
    <location>
        <begin position="132"/>
        <end position="142"/>
    </location>
</feature>
<feature type="signal peptide" evidence="2">
    <location>
        <begin position="1"/>
        <end position="20"/>
    </location>
</feature>
<organism evidence="3 4">
    <name type="scientific">Hyaloperonospora brassicae</name>
    <name type="common">Brassica downy mildew</name>
    <name type="synonym">Peronospora brassicae</name>
    <dbReference type="NCBI Taxonomy" id="162125"/>
    <lineage>
        <taxon>Eukaryota</taxon>
        <taxon>Sar</taxon>
        <taxon>Stramenopiles</taxon>
        <taxon>Oomycota</taxon>
        <taxon>Peronosporomycetes</taxon>
        <taxon>Peronosporales</taxon>
        <taxon>Peronosporaceae</taxon>
        <taxon>Hyaloperonospora</taxon>
    </lineage>
</organism>
<feature type="region of interest" description="Disordered" evidence="1">
    <location>
        <begin position="94"/>
        <end position="149"/>
    </location>
</feature>
<sequence length="149" mass="16800">MRFHSSLVLPLAVFAACCSADSTAERRLRSQDAGEDAGTPPKMDISVLSNVPEDQLEKQIRKFVSKVPLPEGITEEQMVKLTLNALERAKEDGSFAEELQHKAEEVQKKMEQAKKRKRQEEDGGDEEDEGKEDEKSAKKPKVEEEDEKE</sequence>
<dbReference type="Proteomes" id="UP001162031">
    <property type="component" value="Unassembled WGS sequence"/>
</dbReference>
<feature type="compositionally biased region" description="Basic and acidic residues" evidence="1">
    <location>
        <begin position="94"/>
        <end position="121"/>
    </location>
</feature>
<evidence type="ECO:0000256" key="1">
    <source>
        <dbReference type="SAM" id="MobiDB-lite"/>
    </source>
</evidence>